<evidence type="ECO:0000313" key="6">
    <source>
        <dbReference type="WormBase" id="T19C9.8"/>
    </source>
</evidence>
<evidence type="ECO:0000259" key="3">
    <source>
        <dbReference type="Pfam" id="PF24512"/>
    </source>
</evidence>
<dbReference type="CTD" id="180142"/>
<reference evidence="4 5" key="1">
    <citation type="journal article" date="1998" name="Science">
        <title>Genome sequence of the nematode C. elegans: a platform for investigating biology.</title>
        <authorList>
            <consortium name="The C. elegans sequencing consortium"/>
            <person name="Sulson J.E."/>
            <person name="Waterston R."/>
        </authorList>
    </citation>
    <scope>NUCLEOTIDE SEQUENCE [LARGE SCALE GENOMIC DNA]</scope>
    <source>
        <strain evidence="4 5">Bristol N2</strain>
    </source>
</reference>
<protein>
    <submittedName>
        <fullName evidence="4">CUB_2 domain-containing protein</fullName>
    </submittedName>
</protein>
<gene>
    <name evidence="4" type="ORF">CELE_T19C9.8</name>
    <name evidence="4 6" type="ORF">T19C9.8</name>
</gene>
<name>O45792_CAEEL</name>
<accession>O45792</accession>
<evidence type="ECO:0000313" key="4">
    <source>
        <dbReference type="EMBL" id="CAB07486.2"/>
    </source>
</evidence>
<dbReference type="PhylomeDB" id="O45792"/>
<proteinExistence type="predicted"/>
<dbReference type="PANTHER" id="PTHR47407">
    <property type="entry name" value="PROTEIN CBG15905-RELATED"/>
    <property type="match status" value="1"/>
</dbReference>
<dbReference type="AGR" id="WB:WBGene00011844"/>
<feature type="chain" id="PRO_5004159207" evidence="1">
    <location>
        <begin position="18"/>
        <end position="369"/>
    </location>
</feature>
<dbReference type="SMR" id="O45792"/>
<feature type="domain" description="DUF7591" evidence="2">
    <location>
        <begin position="127"/>
        <end position="229"/>
    </location>
</feature>
<dbReference type="UCSC" id="T19C9.8">
    <property type="organism name" value="c. elegans"/>
</dbReference>
<dbReference type="Pfam" id="PF24512">
    <property type="entry name" value="DUF7592"/>
    <property type="match status" value="1"/>
</dbReference>
<evidence type="ECO:0000313" key="5">
    <source>
        <dbReference type="Proteomes" id="UP000001940"/>
    </source>
</evidence>
<feature type="signal peptide" evidence="1">
    <location>
        <begin position="1"/>
        <end position="17"/>
    </location>
</feature>
<keyword evidence="1" id="KW-0732">Signal</keyword>
<feature type="domain" description="DUF7592" evidence="3">
    <location>
        <begin position="30"/>
        <end position="112"/>
    </location>
</feature>
<dbReference type="WormBase" id="T19C9.8">
    <property type="protein sequence ID" value="CE44980"/>
    <property type="gene ID" value="WBGene00011844"/>
</dbReference>
<dbReference type="RefSeq" id="NP_507367.2">
    <property type="nucleotide sequence ID" value="NM_074966.2"/>
</dbReference>
<dbReference type="InterPro" id="IPR056013">
    <property type="entry name" value="DUF7591"/>
</dbReference>
<keyword evidence="5" id="KW-1185">Reference proteome</keyword>
<dbReference type="OMA" id="GVETHSN"/>
<dbReference type="InterPro" id="IPR056014">
    <property type="entry name" value="DUF7592"/>
</dbReference>
<dbReference type="STRING" id="6239.T19C9.8.1"/>
<evidence type="ECO:0000259" key="2">
    <source>
        <dbReference type="Pfam" id="PF24511"/>
    </source>
</evidence>
<dbReference type="PANTHER" id="PTHR47407:SF2">
    <property type="entry name" value="CUB-LIKE DOMAIN-CONTAINING PROTEIN-RELATED"/>
    <property type="match status" value="1"/>
</dbReference>
<dbReference type="InParanoid" id="O45792"/>
<dbReference type="Bgee" id="WBGene00011844">
    <property type="expression patterns" value="Expressed in larva and 3 other cell types or tissues"/>
</dbReference>
<dbReference type="Proteomes" id="UP000001940">
    <property type="component" value="Chromosome V"/>
</dbReference>
<dbReference type="Pfam" id="PF24511">
    <property type="entry name" value="DUF7591"/>
    <property type="match status" value="1"/>
</dbReference>
<dbReference type="EMBL" id="BX284605">
    <property type="protein sequence ID" value="CAB07486.2"/>
    <property type="molecule type" value="Genomic_DNA"/>
</dbReference>
<sequence length="369" mass="41647">MIATLLFFMCCLHSTLSKTQYDTYPTLYVNIFADDTQPRVLACEQQSLFIKADTRVTVTMLGGIGNDNTEYLRGALFFDGPNTNATFIGTGFQLLNRSSPFVASGQYMTVMGVETHSNYYFAFQDFENVKNITQLQWLQENVVELDGANGTVAMQLYAPGSFDTKYVLSSFEGDGKLDVYNGVITKNQANRVASYHAGNCSMNLPQMLFGDFTTFLYTGTKSKLVLTHDYNSFYEMNGLIGRKAFMASYFYGTDSSHQGIVADFSVQRNSGTSFRVSIWSDNFNEQTSQLIIEWPGYDKYSSNMYNITNLSPTGNYTFEITSYSMSVEYYFDSENTTSKGIYIDVELIKGSSALYYIYVIGLVCLWMIY</sequence>
<dbReference type="PaxDb" id="6239-T19C9.8"/>
<dbReference type="AlphaFoldDB" id="O45792"/>
<dbReference type="GeneID" id="180142"/>
<evidence type="ECO:0000256" key="1">
    <source>
        <dbReference type="SAM" id="SignalP"/>
    </source>
</evidence>
<dbReference type="KEGG" id="cel:CELE_T19C9.8"/>
<organism evidence="4 5">
    <name type="scientific">Caenorhabditis elegans</name>
    <dbReference type="NCBI Taxonomy" id="6239"/>
    <lineage>
        <taxon>Eukaryota</taxon>
        <taxon>Metazoa</taxon>
        <taxon>Ecdysozoa</taxon>
        <taxon>Nematoda</taxon>
        <taxon>Chromadorea</taxon>
        <taxon>Rhabditida</taxon>
        <taxon>Rhabditina</taxon>
        <taxon>Rhabditomorpha</taxon>
        <taxon>Rhabditoidea</taxon>
        <taxon>Rhabditidae</taxon>
        <taxon>Peloderinae</taxon>
        <taxon>Caenorhabditis</taxon>
    </lineage>
</organism>
<dbReference type="HOGENOM" id="CLU_025754_0_0_1"/>